<proteinExistence type="predicted"/>
<sequence length="129" mass="15494">MNNIIPIIYLTIVCILLIPVSYFITVQILNFIYNTYTLKNLEKKNYYKNYSHTKYNKLLKMYIKNKLWALAINNLENALELQNIRSNKIIIDYINEIGLIYKQINYKKLSLEYYNLVSNLKKSNRDSRI</sequence>
<evidence type="ECO:0000256" key="1">
    <source>
        <dbReference type="SAM" id="Phobius"/>
    </source>
</evidence>
<organism evidence="2">
    <name type="scientific">Batrachospermum sp</name>
    <dbReference type="NCBI Taxonomy" id="31373"/>
    <lineage>
        <taxon>Eukaryota</taxon>
        <taxon>Rhodophyta</taxon>
        <taxon>Florideophyceae</taxon>
        <taxon>Nemaliophycidae</taxon>
        <taxon>Batrachospermales</taxon>
        <taxon>Batrachospermaceae</taxon>
        <taxon>Batrachospermum</taxon>
    </lineage>
</organism>
<evidence type="ECO:0008006" key="3">
    <source>
        <dbReference type="Google" id="ProtNLM"/>
    </source>
</evidence>
<geneLocation type="chloroplast" evidence="2"/>
<keyword evidence="1" id="KW-0472">Membrane</keyword>
<gene>
    <name evidence="2" type="primary">orf108</name>
</gene>
<keyword evidence="1" id="KW-1133">Transmembrane helix</keyword>
<accession>A0A8K1YV66</accession>
<feature type="transmembrane region" description="Helical" evidence="1">
    <location>
        <begin position="6"/>
        <end position="33"/>
    </location>
</feature>
<reference evidence="2" key="1">
    <citation type="submission" date="2020-01" db="EMBL/GenBank/DDBJ databases">
        <title>The chloroplast and mitochondrion of a new freshwater red algal species from China.</title>
        <authorList>
            <person name="Fang K."/>
            <person name="Xie S."/>
        </authorList>
    </citation>
    <scope>NUCLEOTIDE SEQUENCE</scope>
    <source>
        <strain evidence="2">SAS-FKP1901</strain>
    </source>
</reference>
<keyword evidence="1" id="KW-0812">Transmembrane</keyword>
<keyword evidence="2" id="KW-0150">Chloroplast</keyword>
<protein>
    <recommendedName>
        <fullName evidence="3">Ycf37</fullName>
    </recommendedName>
</protein>
<dbReference type="EMBL" id="MN905507">
    <property type="protein sequence ID" value="UEQ12261.1"/>
    <property type="molecule type" value="Genomic_DNA"/>
</dbReference>
<keyword evidence="2" id="KW-0934">Plastid</keyword>
<dbReference type="AlphaFoldDB" id="A0A8K1YV66"/>
<evidence type="ECO:0000313" key="2">
    <source>
        <dbReference type="EMBL" id="UEQ12261.1"/>
    </source>
</evidence>
<name>A0A8K1YV66_9FLOR</name>